<accession>A0ACC5U9Q2</accession>
<dbReference type="EMBL" id="JAHKPD010000013">
    <property type="protein sequence ID" value="MBU2951001.1"/>
    <property type="molecule type" value="Genomic_DNA"/>
</dbReference>
<evidence type="ECO:0000313" key="1">
    <source>
        <dbReference type="EMBL" id="MBU2951001.1"/>
    </source>
</evidence>
<comment type="caution">
    <text evidence="1">The sequence shown here is derived from an EMBL/GenBank/DDBJ whole genome shotgun (WGS) entry which is preliminary data.</text>
</comment>
<dbReference type="Proteomes" id="UP001647509">
    <property type="component" value="Unassembled WGS sequence"/>
</dbReference>
<sequence>MNRVAFIFTFILLPISLIQGQNPTVSSKPDSKWQLVDDLSDEFDSDKVDWKKWFQNSNLPNTTGWKWNNESNVKINNGVAELTMRHNENNLSDNGTYFKSGILKSKGRFTTGYVEARIKGAVIDVPGPKNGYGVCPSFWLYSDFDRTVAEGKTVYCEIDVVELQQFDWFDGHQDDIRDTDHNLHLVKKIDGKDVWFRPKQHEETQLNKYRLNDDPSQNYHVYGCEVNENEIIWYVDGVEIARKPNTDWYRPMHVTASLGLRRPFVKFFDNANRAVNPLEDEEAKKQLGGMPTTMFVDYIRIWKKK</sequence>
<name>A0ACC5U9Q2_9FLAO</name>
<organism evidence="1 2">
    <name type="scientific">Pseudotamlana agarivorans</name>
    <dbReference type="NCBI Taxonomy" id="481183"/>
    <lineage>
        <taxon>Bacteria</taxon>
        <taxon>Pseudomonadati</taxon>
        <taxon>Bacteroidota</taxon>
        <taxon>Flavobacteriia</taxon>
        <taxon>Flavobacteriales</taxon>
        <taxon>Flavobacteriaceae</taxon>
        <taxon>Pseudotamlana</taxon>
    </lineage>
</organism>
<reference evidence="1" key="1">
    <citation type="submission" date="2021-05" db="EMBL/GenBank/DDBJ databases">
        <title>Draft genomes of bacteria isolated from model marine particles.</title>
        <authorList>
            <person name="Datta M.S."/>
            <person name="Schwartzman J.A."/>
            <person name="Enke T.N."/>
            <person name="Saavedra J."/>
            <person name="Cermak N."/>
            <person name="Cordero O.X."/>
        </authorList>
    </citation>
    <scope>NUCLEOTIDE SEQUENCE</scope>
    <source>
        <strain evidence="1">I2M19</strain>
    </source>
</reference>
<evidence type="ECO:0000313" key="2">
    <source>
        <dbReference type="Proteomes" id="UP001647509"/>
    </source>
</evidence>
<gene>
    <name evidence="1" type="ORF">KO493_09850</name>
</gene>
<proteinExistence type="predicted"/>
<protein>
    <submittedName>
        <fullName evidence="1">Family 16 glycosylhydrolase</fullName>
    </submittedName>
</protein>
<keyword evidence="2" id="KW-1185">Reference proteome</keyword>